<dbReference type="GO" id="GO:0009190">
    <property type="term" value="P:cyclic nucleotide biosynthetic process"/>
    <property type="evidence" value="ECO:0007669"/>
    <property type="project" value="InterPro"/>
</dbReference>
<sequence length="196" mass="21222">MSDDSPSSLVPVRSSERHHICALFADVVGSTRLSQTLPLEAYYEVMVEAVQLLILSCAANGGDVLQHQGDSVLALWDARHTPHALEAAFALHDRLGRLVVAKQRGLHLQLHAGVACGEVIFGEIVGARSAYGTPLNLARRLCDLATPGEILLCEETTRRVPPTLVDAGRREVPRGFPPVMISRLLYSPSRGDMKIG</sequence>
<comment type="caution">
    <text evidence="2">The sequence shown here is derived from an EMBL/GenBank/DDBJ whole genome shotgun (WGS) entry which is preliminary data.</text>
</comment>
<evidence type="ECO:0000259" key="1">
    <source>
        <dbReference type="PROSITE" id="PS50125"/>
    </source>
</evidence>
<accession>A0A318S2P6</accession>
<dbReference type="OrthoDB" id="310836at2"/>
<evidence type="ECO:0000313" key="3">
    <source>
        <dbReference type="Proteomes" id="UP000248326"/>
    </source>
</evidence>
<dbReference type="EMBL" id="QJSX01000019">
    <property type="protein sequence ID" value="PYE50016.1"/>
    <property type="molecule type" value="Genomic_DNA"/>
</dbReference>
<gene>
    <name evidence="2" type="ORF">DES52_11937</name>
</gene>
<name>A0A318S2P6_9DEIO</name>
<dbReference type="InterPro" id="IPR050697">
    <property type="entry name" value="Adenylyl/Guanylyl_Cyclase_3/4"/>
</dbReference>
<dbReference type="GO" id="GO:0004016">
    <property type="term" value="F:adenylate cyclase activity"/>
    <property type="evidence" value="ECO:0007669"/>
    <property type="project" value="UniProtKB-ARBA"/>
</dbReference>
<keyword evidence="3" id="KW-1185">Reference proteome</keyword>
<dbReference type="PANTHER" id="PTHR43081:SF1">
    <property type="entry name" value="ADENYLATE CYCLASE, TERMINAL-DIFFERENTIATION SPECIFIC"/>
    <property type="match status" value="1"/>
</dbReference>
<dbReference type="SUPFAM" id="SSF55073">
    <property type="entry name" value="Nucleotide cyclase"/>
    <property type="match status" value="1"/>
</dbReference>
<dbReference type="AlphaFoldDB" id="A0A318S2P6"/>
<protein>
    <submittedName>
        <fullName evidence="2">Class 3 adenylate cyclase</fullName>
    </submittedName>
</protein>
<proteinExistence type="predicted"/>
<dbReference type="InterPro" id="IPR001054">
    <property type="entry name" value="A/G_cyclase"/>
</dbReference>
<reference evidence="2 3" key="1">
    <citation type="submission" date="2018-06" db="EMBL/GenBank/DDBJ databases">
        <title>Genomic Encyclopedia of Type Strains, Phase IV (KMG-IV): sequencing the most valuable type-strain genomes for metagenomic binning, comparative biology and taxonomic classification.</title>
        <authorList>
            <person name="Goeker M."/>
        </authorList>
    </citation>
    <scope>NUCLEOTIDE SEQUENCE [LARGE SCALE GENOMIC DNA]</scope>
    <source>
        <strain evidence="2 3">DSM 18048</strain>
    </source>
</reference>
<evidence type="ECO:0000313" key="2">
    <source>
        <dbReference type="EMBL" id="PYE50016.1"/>
    </source>
</evidence>
<dbReference type="GO" id="GO:0035556">
    <property type="term" value="P:intracellular signal transduction"/>
    <property type="evidence" value="ECO:0007669"/>
    <property type="project" value="InterPro"/>
</dbReference>
<dbReference type="PANTHER" id="PTHR43081">
    <property type="entry name" value="ADENYLATE CYCLASE, TERMINAL-DIFFERENTIATION SPECIFIC-RELATED"/>
    <property type="match status" value="1"/>
</dbReference>
<dbReference type="InterPro" id="IPR029787">
    <property type="entry name" value="Nucleotide_cyclase"/>
</dbReference>
<dbReference type="CDD" id="cd07302">
    <property type="entry name" value="CHD"/>
    <property type="match status" value="1"/>
</dbReference>
<feature type="domain" description="Guanylate cyclase" evidence="1">
    <location>
        <begin position="21"/>
        <end position="142"/>
    </location>
</feature>
<dbReference type="Proteomes" id="UP000248326">
    <property type="component" value="Unassembled WGS sequence"/>
</dbReference>
<dbReference type="Gene3D" id="3.30.70.1230">
    <property type="entry name" value="Nucleotide cyclase"/>
    <property type="match status" value="1"/>
</dbReference>
<dbReference type="RefSeq" id="WP_110888472.1">
    <property type="nucleotide sequence ID" value="NZ_QJSX01000019.1"/>
</dbReference>
<dbReference type="Pfam" id="PF00211">
    <property type="entry name" value="Guanylate_cyc"/>
    <property type="match status" value="1"/>
</dbReference>
<organism evidence="2 3">
    <name type="scientific">Deinococcus yavapaiensis KR-236</name>
    <dbReference type="NCBI Taxonomy" id="694435"/>
    <lineage>
        <taxon>Bacteria</taxon>
        <taxon>Thermotogati</taxon>
        <taxon>Deinococcota</taxon>
        <taxon>Deinococci</taxon>
        <taxon>Deinococcales</taxon>
        <taxon>Deinococcaceae</taxon>
        <taxon>Deinococcus</taxon>
    </lineage>
</organism>
<dbReference type="PROSITE" id="PS50125">
    <property type="entry name" value="GUANYLATE_CYCLASE_2"/>
    <property type="match status" value="1"/>
</dbReference>